<dbReference type="Pfam" id="PF04307">
    <property type="entry name" value="YdjM"/>
    <property type="match status" value="1"/>
</dbReference>
<feature type="transmembrane region" description="Helical" evidence="1">
    <location>
        <begin position="116"/>
        <end position="135"/>
    </location>
</feature>
<name>A0A1H9E8E9_9GAMM</name>
<feature type="transmembrane region" description="Helical" evidence="1">
    <location>
        <begin position="77"/>
        <end position="95"/>
    </location>
</feature>
<dbReference type="Proteomes" id="UP000199496">
    <property type="component" value="Unassembled WGS sequence"/>
</dbReference>
<proteinExistence type="predicted"/>
<keyword evidence="2" id="KW-0378">Hydrolase</keyword>
<dbReference type="EMBL" id="FOFO01000020">
    <property type="protein sequence ID" value="SEQ21862.1"/>
    <property type="molecule type" value="Genomic_DNA"/>
</dbReference>
<sequence length="220" mass="24116">MAAVAVVSPIAAMGLLPWPDSLVLALFVVMGTLLPDIDVNGGRPQRWLFGTLALAGAILAFHLVADLKVFSLVAVPGQVFTVEAIALAILVWFLIRHPAATLFQKMTRHRGLCHSLVVAALWGLGWVYLGLTWLSTPDLLVWLQGLALFVGFLIHLILDELYSVDINSARIKRSFGSAFKIWEPAFPLGSLLATAALGLLLWQLPYPHELMEWLRVGFLS</sequence>
<evidence type="ECO:0000313" key="3">
    <source>
        <dbReference type="Proteomes" id="UP000199496"/>
    </source>
</evidence>
<dbReference type="InterPro" id="IPR007404">
    <property type="entry name" value="YdjM-like"/>
</dbReference>
<keyword evidence="1" id="KW-1133">Transmembrane helix</keyword>
<keyword evidence="1" id="KW-0472">Membrane</keyword>
<protein>
    <submittedName>
        <fullName evidence="2">LexA-binding, inner membrane-associated putative hydrolase</fullName>
    </submittedName>
</protein>
<feature type="transmembrane region" description="Helical" evidence="1">
    <location>
        <begin position="47"/>
        <end position="65"/>
    </location>
</feature>
<organism evidence="2 3">
    <name type="scientific">Ectothiorhodospira magna</name>
    <dbReference type="NCBI Taxonomy" id="867345"/>
    <lineage>
        <taxon>Bacteria</taxon>
        <taxon>Pseudomonadati</taxon>
        <taxon>Pseudomonadota</taxon>
        <taxon>Gammaproteobacteria</taxon>
        <taxon>Chromatiales</taxon>
        <taxon>Ectothiorhodospiraceae</taxon>
        <taxon>Ectothiorhodospira</taxon>
    </lineage>
</organism>
<gene>
    <name evidence="2" type="ORF">SAMN05421693_12062</name>
</gene>
<evidence type="ECO:0000313" key="2">
    <source>
        <dbReference type="EMBL" id="SEQ21862.1"/>
    </source>
</evidence>
<feature type="transmembrane region" description="Helical" evidence="1">
    <location>
        <begin position="141"/>
        <end position="164"/>
    </location>
</feature>
<feature type="transmembrane region" description="Helical" evidence="1">
    <location>
        <begin position="185"/>
        <end position="204"/>
    </location>
</feature>
<reference evidence="2 3" key="1">
    <citation type="submission" date="2016-10" db="EMBL/GenBank/DDBJ databases">
        <authorList>
            <person name="de Groot N.N."/>
        </authorList>
    </citation>
    <scope>NUCLEOTIDE SEQUENCE [LARGE SCALE GENOMIC DNA]</scope>
    <source>
        <strain evidence="2 3">B7-7</strain>
    </source>
</reference>
<dbReference type="STRING" id="867345.SAMN05421693_12062"/>
<dbReference type="GO" id="GO:0016787">
    <property type="term" value="F:hydrolase activity"/>
    <property type="evidence" value="ECO:0007669"/>
    <property type="project" value="UniProtKB-KW"/>
</dbReference>
<keyword evidence="1" id="KW-0812">Transmembrane</keyword>
<evidence type="ECO:0000256" key="1">
    <source>
        <dbReference type="SAM" id="Phobius"/>
    </source>
</evidence>
<dbReference type="AlphaFoldDB" id="A0A1H9E8E9"/>
<accession>A0A1H9E8E9</accession>
<feature type="transmembrane region" description="Helical" evidence="1">
    <location>
        <begin position="15"/>
        <end position="35"/>
    </location>
</feature>
<keyword evidence="3" id="KW-1185">Reference proteome</keyword>